<dbReference type="PROSITE" id="PS51272">
    <property type="entry name" value="SLH"/>
    <property type="match status" value="2"/>
</dbReference>
<dbReference type="InterPro" id="IPR050782">
    <property type="entry name" value="PP1_regulatory_subunit_3"/>
</dbReference>
<feature type="domain" description="Big-1" evidence="11">
    <location>
        <begin position="271"/>
        <end position="360"/>
    </location>
</feature>
<dbReference type="PANTHER" id="PTHR12307:SF36">
    <property type="entry name" value="GLYCOGEN-BINDING SUBUNIT 76A"/>
    <property type="match status" value="1"/>
</dbReference>
<dbReference type="Pfam" id="PF03370">
    <property type="entry name" value="CBM_21"/>
    <property type="match status" value="2"/>
</dbReference>
<evidence type="ECO:0000256" key="9">
    <source>
        <dbReference type="ARBA" id="ARBA00029955"/>
    </source>
</evidence>
<evidence type="ECO:0000313" key="15">
    <source>
        <dbReference type="Proteomes" id="UP000266340"/>
    </source>
</evidence>
<keyword evidence="6" id="KW-0106">Calcium</keyword>
<reference evidence="14 15" key="1">
    <citation type="submission" date="2018-09" db="EMBL/GenBank/DDBJ databases">
        <title>Cohnella cavernae sp. nov., isolated from a karst cave.</title>
        <authorList>
            <person name="Zhu H."/>
        </authorList>
    </citation>
    <scope>NUCLEOTIDE SEQUENCE [LARGE SCALE GENOMIC DNA]</scope>
    <source>
        <strain evidence="14 15">K2E09-144</strain>
    </source>
</reference>
<dbReference type="GO" id="GO:0005509">
    <property type="term" value="F:calcium ion binding"/>
    <property type="evidence" value="ECO:0007669"/>
    <property type="project" value="InterPro"/>
</dbReference>
<keyword evidence="7" id="KW-0843">Virulence</keyword>
<evidence type="ECO:0000259" key="11">
    <source>
        <dbReference type="PROSITE" id="PS51127"/>
    </source>
</evidence>
<proteinExistence type="inferred from homology"/>
<dbReference type="Pfam" id="PF00395">
    <property type="entry name" value="SLH"/>
    <property type="match status" value="2"/>
</dbReference>
<feature type="domain" description="VWFA" evidence="10">
    <location>
        <begin position="848"/>
        <end position="1022"/>
    </location>
</feature>
<dbReference type="InterPro" id="IPR013783">
    <property type="entry name" value="Ig-like_fold"/>
</dbReference>
<keyword evidence="5" id="KW-0732">Signal</keyword>
<dbReference type="InterPro" id="IPR008964">
    <property type="entry name" value="Invasin/intimin_cell_adhesion"/>
</dbReference>
<dbReference type="Gene3D" id="2.60.40.10">
    <property type="entry name" value="Immunoglobulins"/>
    <property type="match status" value="2"/>
</dbReference>
<evidence type="ECO:0000256" key="7">
    <source>
        <dbReference type="ARBA" id="ARBA00023026"/>
    </source>
</evidence>
<evidence type="ECO:0000256" key="8">
    <source>
        <dbReference type="ARBA" id="ARBA00023157"/>
    </source>
</evidence>
<dbReference type="InterPro" id="IPR003344">
    <property type="entry name" value="Big_1_dom"/>
</dbReference>
<dbReference type="InterPro" id="IPR002035">
    <property type="entry name" value="VWF_A"/>
</dbReference>
<feature type="domain" description="SLH" evidence="13">
    <location>
        <begin position="1436"/>
        <end position="1499"/>
    </location>
</feature>
<dbReference type="InterPro" id="IPR038175">
    <property type="entry name" value="CBM21_dom_sf"/>
</dbReference>
<dbReference type="PROSITE" id="PS51159">
    <property type="entry name" value="CBM21"/>
    <property type="match status" value="2"/>
</dbReference>
<dbReference type="PROSITE" id="PS51127">
    <property type="entry name" value="BIG1"/>
    <property type="match status" value="1"/>
</dbReference>
<dbReference type="Pfam" id="PF02368">
    <property type="entry name" value="Big_2"/>
    <property type="match status" value="1"/>
</dbReference>
<sequence length="1638" mass="177061">MVCEFVQSFAYSIEKLREIKTLKKITMWLLVCALLVSLAPSAFVGTAYAETNQVKLLFAKAAAGCQSACYEFSGAVEVNNVAYQKEVYIHYSTGNGQWSDIPATYAGKTEGNLEAWTFKKTINEPGKQIQFVVKYVVNGQTYWDNNNNQDYRIGGGSVPDRLLAKSYLALDEAGIGPSNSFSGRIYLKNVAYAKKVKIKYTTDNWATFQEREAAFAEMLPQSNNSLEYWDFQINIPPNTQELKYVVAFIANGVTYWDNNFNLNYTLGLPPQLTLTPSSASATAGTAVNLTVRASDKFGSPLKGFPVNVTSTGSAVVPAVVNTDANGQAQITVSNQKAETVVVTASLNGYSAKGTATVQFLPGQPASLVLQTDTPQIAVGQTVSIKAKLMDLNGNGVPNQTILWSRTGSVALPSTSVTDSKGETVVQASNSAAETATVTATSANGIKGTLQLTTRVPVAGIMLNKPSLKLQAGKQEQLTVIYTPSNSSNKKVVWSSSDPAIASVTQDGLVTAVSPGSATIKAVTEDGGYTAQSAVTVISADAIQAIERDNKIVHPNDQVGLHAVVANEGDIVSYAWSADKGTIAGTGGSVIWTAPEQYGFCEIAVTVTTSAGQTERKTIVINVVPLSDTTDPYGQLDPNEDTDGDVLMNSEEIALGTSPWSKDTDHDGLSDSREVQLHTNPCAKDTDGDGVYDGAEASLGTNPLTADIPANKKFTVNLALDNSNAASATVTGAGNLYYNTLRVSDNPLFASFKNVIGTPVVLTSSEHADKAVIKFRYETAELAAKGISAQDLLVYKFDNDRKVFVKLPQSAVDTANRWVTAEDNDVFDPKTVYAAASSSLSVNATKAFDVVYALDMTQSLYDRDPGFASKDGLRNTLAELPEGSSVSIVRANPAIETLEQDSGDKELLGYTFEDAQYKPDPGTGDLGALVGKGIQLLSGGSSAKGKVLIVLSAAYNAADRTALTAQIKAARSQGIVVYVTGYSNSPEDYGGIEQLAAAGAGKAAVAANPGSYDIALGELKNDFSFFVPAAAQAGISPPLNMFTRTVKGFDISKHGFKFINFAVGPYGTLSAHSAGFAAAAAMNFAGLLPSSVEINAFEKSLDDKNEPFSFNGQSTAYDLFADGDILQTNNREIAKLDPTESVKKLIAFWWLRGMGEMTAYSDLFNRNDASKSVKSDGFNYLSSNDVDFITDQLDAGYPVYIDFGQSYENASKANELTHTYHPVLIYGYNKQSRNGQPVRIDLQAYDSNHKLDPTRAITLDRLTDGSKLKDEWKYEYDLAYNGTSVYSSDKTYDGNKVTYRRFLVFDMRKYKETFDRQYDSSKNTKATITETRSATELWGSRTGVQTVIKLTVPKEKKDEWTIIHFAGQKGTEVKHEFTATETPKGDFIEYTLKSFNIYNQLAVKVKTEFVEIDASSQSPATGKVNMQDNYPDAFLFPSNNFGDVSGNMWFAREVKTAKFLGIASGYADGLFHPANGITKAELITMAMKASETEARWEGDYSLAKAEADKYTDLTNHWAWRNIGLALARGWVEPGDAAGGLFKPNEEVTREEAAYLLWTIMSSTQANGIKPLIQNNAATPPYSDIGAIQTKYQSAVTLLNLNNIAQGKVYYSSGQLVNKFEPLSHLTRAESCKWIVDFLK</sequence>
<dbReference type="Gene3D" id="3.40.50.410">
    <property type="entry name" value="von Willebrand factor, type A domain"/>
    <property type="match status" value="1"/>
</dbReference>
<evidence type="ECO:0000259" key="10">
    <source>
        <dbReference type="PROSITE" id="PS50234"/>
    </source>
</evidence>
<evidence type="ECO:0000259" key="12">
    <source>
        <dbReference type="PROSITE" id="PS51159"/>
    </source>
</evidence>
<dbReference type="InterPro" id="IPR035986">
    <property type="entry name" value="PKD_dom_sf"/>
</dbReference>
<comment type="subcellular location">
    <subcellularLocation>
        <location evidence="1">Secreted</location>
    </subcellularLocation>
</comment>
<dbReference type="InterPro" id="IPR005036">
    <property type="entry name" value="CBM21_dom"/>
</dbReference>
<dbReference type="SUPFAM" id="SSF49373">
    <property type="entry name" value="Invasin/intimin cell-adhesion fragments"/>
    <property type="match status" value="3"/>
</dbReference>
<name>A0A398CXS1_9BACL</name>
<comment type="caution">
    <text evidence="14">The sequence shown here is derived from an EMBL/GenBank/DDBJ whole genome shotgun (WGS) entry which is preliminary data.</text>
</comment>
<dbReference type="InterPro" id="IPR003343">
    <property type="entry name" value="Big_2"/>
</dbReference>
<dbReference type="EMBL" id="QXJM01000029">
    <property type="protein sequence ID" value="RIE04031.1"/>
    <property type="molecule type" value="Genomic_DNA"/>
</dbReference>
<evidence type="ECO:0000256" key="6">
    <source>
        <dbReference type="ARBA" id="ARBA00022837"/>
    </source>
</evidence>
<dbReference type="SMART" id="SM00635">
    <property type="entry name" value="BID_2"/>
    <property type="match status" value="1"/>
</dbReference>
<dbReference type="Gene3D" id="2.60.40.1080">
    <property type="match status" value="1"/>
</dbReference>
<dbReference type="SMART" id="SM00634">
    <property type="entry name" value="BID_1"/>
    <property type="match status" value="2"/>
</dbReference>
<keyword evidence="4" id="KW-0964">Secreted</keyword>
<gene>
    <name evidence="14" type="ORF">D3H35_08745</name>
</gene>
<evidence type="ECO:0000256" key="3">
    <source>
        <dbReference type="ARBA" id="ARBA00017346"/>
    </source>
</evidence>
<dbReference type="InterPro" id="IPR059100">
    <property type="entry name" value="TSP3_bac"/>
</dbReference>
<dbReference type="Proteomes" id="UP000266340">
    <property type="component" value="Unassembled WGS sequence"/>
</dbReference>
<dbReference type="SUPFAM" id="SSF49299">
    <property type="entry name" value="PKD domain"/>
    <property type="match status" value="1"/>
</dbReference>
<feature type="domain" description="CBM21" evidence="12">
    <location>
        <begin position="160"/>
        <end position="267"/>
    </location>
</feature>
<organism evidence="14 15">
    <name type="scientific">Cohnella faecalis</name>
    <dbReference type="NCBI Taxonomy" id="2315694"/>
    <lineage>
        <taxon>Bacteria</taxon>
        <taxon>Bacillati</taxon>
        <taxon>Bacillota</taxon>
        <taxon>Bacilli</taxon>
        <taxon>Bacillales</taxon>
        <taxon>Paenibacillaceae</taxon>
        <taxon>Cohnella</taxon>
    </lineage>
</organism>
<dbReference type="InterPro" id="IPR028974">
    <property type="entry name" value="TSP_type-3_rpt"/>
</dbReference>
<feature type="domain" description="CBM21" evidence="12">
    <location>
        <begin position="46"/>
        <end position="154"/>
    </location>
</feature>
<evidence type="ECO:0000313" key="14">
    <source>
        <dbReference type="EMBL" id="RIE04031.1"/>
    </source>
</evidence>
<dbReference type="Gene3D" id="2.60.40.2440">
    <property type="entry name" value="Carbohydrate binding type-21 domain"/>
    <property type="match status" value="2"/>
</dbReference>
<comment type="similarity">
    <text evidence="2">Belongs to the intimin/invasin family.</text>
</comment>
<protein>
    <recommendedName>
        <fullName evidence="3">Intimin</fullName>
    </recommendedName>
    <alternativeName>
        <fullName evidence="9">Attaching and effacing protein</fullName>
    </alternativeName>
</protein>
<feature type="domain" description="SLH" evidence="13">
    <location>
        <begin position="1504"/>
        <end position="1569"/>
    </location>
</feature>
<keyword evidence="8" id="KW-1015">Disulfide bond</keyword>
<dbReference type="InterPro" id="IPR036465">
    <property type="entry name" value="vWFA_dom_sf"/>
</dbReference>
<dbReference type="PANTHER" id="PTHR12307">
    <property type="entry name" value="PROTEIN PHOSPHATASE 1 REGULATORY SUBUNIT"/>
    <property type="match status" value="1"/>
</dbReference>
<dbReference type="Pfam" id="PF02369">
    <property type="entry name" value="Big_1"/>
    <property type="match status" value="2"/>
</dbReference>
<dbReference type="Pfam" id="PF18884">
    <property type="entry name" value="TSP3_bac"/>
    <property type="match status" value="2"/>
</dbReference>
<dbReference type="GO" id="GO:0000164">
    <property type="term" value="C:protein phosphatase type 1 complex"/>
    <property type="evidence" value="ECO:0007669"/>
    <property type="project" value="TreeGrafter"/>
</dbReference>
<evidence type="ECO:0000256" key="1">
    <source>
        <dbReference type="ARBA" id="ARBA00004613"/>
    </source>
</evidence>
<dbReference type="SUPFAM" id="SSF53300">
    <property type="entry name" value="vWA-like"/>
    <property type="match status" value="1"/>
</dbReference>
<dbReference type="InterPro" id="IPR001119">
    <property type="entry name" value="SLH_dom"/>
</dbReference>
<dbReference type="PROSITE" id="PS50234">
    <property type="entry name" value="VWFA"/>
    <property type="match status" value="1"/>
</dbReference>
<evidence type="ECO:0000256" key="2">
    <source>
        <dbReference type="ARBA" id="ARBA00010116"/>
    </source>
</evidence>
<evidence type="ECO:0000256" key="5">
    <source>
        <dbReference type="ARBA" id="ARBA00022729"/>
    </source>
</evidence>
<keyword evidence="15" id="KW-1185">Reference proteome</keyword>
<accession>A0A398CXS1</accession>
<dbReference type="GO" id="GO:0008157">
    <property type="term" value="F:protein phosphatase 1 binding"/>
    <property type="evidence" value="ECO:0007669"/>
    <property type="project" value="TreeGrafter"/>
</dbReference>
<dbReference type="SUPFAM" id="SSF103647">
    <property type="entry name" value="TSP type-3 repeat"/>
    <property type="match status" value="1"/>
</dbReference>
<evidence type="ECO:0000259" key="13">
    <source>
        <dbReference type="PROSITE" id="PS51272"/>
    </source>
</evidence>
<evidence type="ECO:0000256" key="4">
    <source>
        <dbReference type="ARBA" id="ARBA00022525"/>
    </source>
</evidence>